<dbReference type="PROSITE" id="PS01148">
    <property type="entry name" value="UPF0033"/>
    <property type="match status" value="1"/>
</dbReference>
<dbReference type="AlphaFoldDB" id="A0A0F9NH70"/>
<dbReference type="InterPro" id="IPR001455">
    <property type="entry name" value="TusA-like"/>
</dbReference>
<dbReference type="InterPro" id="IPR036868">
    <property type="entry name" value="TusA-like_sf"/>
</dbReference>
<organism evidence="3">
    <name type="scientific">marine sediment metagenome</name>
    <dbReference type="NCBI Taxonomy" id="412755"/>
    <lineage>
        <taxon>unclassified sequences</taxon>
        <taxon>metagenomes</taxon>
        <taxon>ecological metagenomes</taxon>
    </lineage>
</organism>
<gene>
    <name evidence="3" type="ORF">LCGC14_0967380</name>
</gene>
<dbReference type="PANTHER" id="PTHR33279:SF6">
    <property type="entry name" value="SULFUR CARRIER PROTEIN YEDF-RELATED"/>
    <property type="match status" value="1"/>
</dbReference>
<reference evidence="3" key="1">
    <citation type="journal article" date="2015" name="Nature">
        <title>Complex archaea that bridge the gap between prokaryotes and eukaryotes.</title>
        <authorList>
            <person name="Spang A."/>
            <person name="Saw J.H."/>
            <person name="Jorgensen S.L."/>
            <person name="Zaremba-Niedzwiedzka K."/>
            <person name="Martijn J."/>
            <person name="Lind A.E."/>
            <person name="van Eijk R."/>
            <person name="Schleper C."/>
            <person name="Guy L."/>
            <person name="Ettema T.J."/>
        </authorList>
    </citation>
    <scope>NUCLEOTIDE SEQUENCE</scope>
</reference>
<dbReference type="Pfam" id="PF01206">
    <property type="entry name" value="TusA"/>
    <property type="match status" value="1"/>
</dbReference>
<accession>A0A0F9NH70</accession>
<evidence type="ECO:0000259" key="2">
    <source>
        <dbReference type="PROSITE" id="PS01148"/>
    </source>
</evidence>
<dbReference type="EMBL" id="LAZR01003537">
    <property type="protein sequence ID" value="KKN17289.1"/>
    <property type="molecule type" value="Genomic_DNA"/>
</dbReference>
<sequence length="83" mass="9482">MTENTSNLKPIETLDCVGLYCPVPVIQTSEHMNSIEPGEILEVLADDPAAEEDIKRYAKRTGHEIVKFEKKEDHIRFLIKKSK</sequence>
<dbReference type="CDD" id="cd00291">
    <property type="entry name" value="SirA_YedF_YeeD"/>
    <property type="match status" value="1"/>
</dbReference>
<protein>
    <recommendedName>
        <fullName evidence="2">UPF0033 domain-containing protein</fullName>
    </recommendedName>
</protein>
<name>A0A0F9NH70_9ZZZZ</name>
<evidence type="ECO:0000256" key="1">
    <source>
        <dbReference type="ARBA" id="ARBA00008984"/>
    </source>
</evidence>
<dbReference type="SUPFAM" id="SSF64307">
    <property type="entry name" value="SirA-like"/>
    <property type="match status" value="1"/>
</dbReference>
<feature type="domain" description="UPF0033" evidence="2">
    <location>
        <begin position="14"/>
        <end position="38"/>
    </location>
</feature>
<evidence type="ECO:0000313" key="3">
    <source>
        <dbReference type="EMBL" id="KKN17289.1"/>
    </source>
</evidence>
<comment type="similarity">
    <text evidence="1">Belongs to the sulfur carrier protein TusA family.</text>
</comment>
<dbReference type="Gene3D" id="3.30.110.40">
    <property type="entry name" value="TusA-like domain"/>
    <property type="match status" value="1"/>
</dbReference>
<dbReference type="PANTHER" id="PTHR33279">
    <property type="entry name" value="SULFUR CARRIER PROTEIN YEDF-RELATED"/>
    <property type="match status" value="1"/>
</dbReference>
<comment type="caution">
    <text evidence="3">The sequence shown here is derived from an EMBL/GenBank/DDBJ whole genome shotgun (WGS) entry which is preliminary data.</text>
</comment>
<proteinExistence type="inferred from homology"/>